<keyword evidence="2" id="KW-1185">Reference proteome</keyword>
<dbReference type="Proteomes" id="UP001500840">
    <property type="component" value="Unassembled WGS sequence"/>
</dbReference>
<comment type="caution">
    <text evidence="1">The sequence shown here is derived from an EMBL/GenBank/DDBJ whole genome shotgun (WGS) entry which is preliminary data.</text>
</comment>
<accession>A0ABP8NJK0</accession>
<dbReference type="Gene3D" id="1.25.40.10">
    <property type="entry name" value="Tetratricopeptide repeat domain"/>
    <property type="match status" value="1"/>
</dbReference>
<dbReference type="SUPFAM" id="SSF48452">
    <property type="entry name" value="TPR-like"/>
    <property type="match status" value="1"/>
</dbReference>
<evidence type="ECO:0000313" key="1">
    <source>
        <dbReference type="EMBL" id="GAA4466908.1"/>
    </source>
</evidence>
<sequence length="158" mass="18007">MSAESFIKTFQFSGSGGQPTEVDVDKIFEMLHVYPDSARLWNLCGDSIQLSDGDRYSLDNARKCYETAIQRSPDDPEAYESLGFWHDIENDFETSAKYFRLAIQRTKSDVPRLGLARVLAQLGQKSDAMSELNHCSDQQSVELKILQDEIANDLWYPE</sequence>
<organism evidence="1 2">
    <name type="scientific">Novipirellula rosea</name>
    <dbReference type="NCBI Taxonomy" id="1031540"/>
    <lineage>
        <taxon>Bacteria</taxon>
        <taxon>Pseudomonadati</taxon>
        <taxon>Planctomycetota</taxon>
        <taxon>Planctomycetia</taxon>
        <taxon>Pirellulales</taxon>
        <taxon>Pirellulaceae</taxon>
        <taxon>Novipirellula</taxon>
    </lineage>
</organism>
<dbReference type="RefSeq" id="WP_345327042.1">
    <property type="nucleotide sequence ID" value="NZ_BAABGA010000082.1"/>
</dbReference>
<dbReference type="EMBL" id="BAABGA010000082">
    <property type="protein sequence ID" value="GAA4466908.1"/>
    <property type="molecule type" value="Genomic_DNA"/>
</dbReference>
<dbReference type="InterPro" id="IPR011990">
    <property type="entry name" value="TPR-like_helical_dom_sf"/>
</dbReference>
<gene>
    <name evidence="1" type="ORF">GCM10023156_56300</name>
</gene>
<protein>
    <recommendedName>
        <fullName evidence="3">Tetratricopeptide repeat protein</fullName>
    </recommendedName>
</protein>
<name>A0ABP8NJK0_9BACT</name>
<reference evidence="2" key="1">
    <citation type="journal article" date="2019" name="Int. J. Syst. Evol. Microbiol.">
        <title>The Global Catalogue of Microorganisms (GCM) 10K type strain sequencing project: providing services to taxonomists for standard genome sequencing and annotation.</title>
        <authorList>
            <consortium name="The Broad Institute Genomics Platform"/>
            <consortium name="The Broad Institute Genome Sequencing Center for Infectious Disease"/>
            <person name="Wu L."/>
            <person name="Ma J."/>
        </authorList>
    </citation>
    <scope>NUCLEOTIDE SEQUENCE [LARGE SCALE GENOMIC DNA]</scope>
    <source>
        <strain evidence="2">JCM 17759</strain>
    </source>
</reference>
<evidence type="ECO:0008006" key="3">
    <source>
        <dbReference type="Google" id="ProtNLM"/>
    </source>
</evidence>
<proteinExistence type="predicted"/>
<evidence type="ECO:0000313" key="2">
    <source>
        <dbReference type="Proteomes" id="UP001500840"/>
    </source>
</evidence>